<dbReference type="SUPFAM" id="SSF88723">
    <property type="entry name" value="PIN domain-like"/>
    <property type="match status" value="1"/>
</dbReference>
<dbReference type="CDD" id="cd09906">
    <property type="entry name" value="H3TH_YEN1"/>
    <property type="match status" value="1"/>
</dbReference>
<dbReference type="Pfam" id="PF18380">
    <property type="entry name" value="GEN1_C"/>
    <property type="match status" value="1"/>
</dbReference>
<accession>A0ABP0AWY3</accession>
<feature type="region of interest" description="Disordered" evidence="3">
    <location>
        <begin position="641"/>
        <end position="719"/>
    </location>
</feature>
<dbReference type="Gene3D" id="1.10.150.20">
    <property type="entry name" value="5' to 3' exonuclease, C-terminal subdomain"/>
    <property type="match status" value="1"/>
</dbReference>
<evidence type="ECO:0000259" key="5">
    <source>
        <dbReference type="SMART" id="SM00485"/>
    </source>
</evidence>
<dbReference type="SMART" id="SM00484">
    <property type="entry name" value="XPGI"/>
    <property type="match status" value="1"/>
</dbReference>
<sequence>MGIKGIYKEIGAGARVSFLRLAVDSLEKRGRPMRLAIDISIWQFQAQAARGGSNPAIRTLFYRLVRLLGMPVQPVFVFDGLNKPLFKRNKRSTGPGDGMASAMAKRMIRMFGFYVHEAPGEAEAECALLQQRGVVDAVLSEDVDTLMFGCTRTLRNWSAATTTSSGKGSASATLTHVSMYETEAAIATSINPENVLRTKESGLDREGLVLVALMSGGDYLPEGVPGCGVKLACEAAKAGYGRSLCRIKRADTAALMQWRSNLQHELRTNESKFFRTCHRKLIIPEDFPNVDILRYYTHPAVSPADVVERVRTDLDAALKAIPPSVMALGAGSILPKPIDILGLRDFVAETFDWANRGGAIKFIRVLAPSLLTRMLLLKWSSDGGKEDTEEDLDNDTSGADKELLPSLVEGVSRQRTHASTDNTPELRVSYIPVTVVGLDLERELDDPETSFGRDGLALNSDDEFDEPPPTAAPPSASGYTAATLTVASARKLATAIPYDPTVAAVTWIPRTIVEIGAPGALGDWDQKQQRGKKGASTQSAEGTKTTRKAKSPSKAAKSGMQPGALDRFVRVTKNTSDATTVASKTKTTAVDTIDPLVTLPATFKPIPSFQDDLDSNDEDGYEVGRLQIPDDYDLPAISRERMSRPAPSTSGKNTKTPPRKKAGNPWTLAGTQDAPRVTKSSVSSAGDQKREYVRPTTPKGTTATTKRQTTQSHASSSHCAPNVISLLSSSPVPAASSATADVPVSSNTISLPSASFSSAAWSPLPSSVKMTSPSRNTATAAIGKTTKPVPKPRFKMPDQTTSPQKQASILSFLSSQTVAAPSSPTKAPVTILLSDDKESDVASGRRVRVANEDDVFLSSSPPQPRKKSSRVQGVEVPAAEVVSTKTTPAKKVGANTKRTRYVPRTSAAGYFREEVVDTETIETTGSPTTHGRRHWRHSEIGVIDLTQEGL</sequence>
<dbReference type="InterPro" id="IPR037316">
    <property type="entry name" value="Yen1_H3TH"/>
</dbReference>
<keyword evidence="7" id="KW-1185">Reference proteome</keyword>
<dbReference type="SUPFAM" id="SSF47807">
    <property type="entry name" value="5' to 3' exonuclease, C-terminal subdomain"/>
    <property type="match status" value="1"/>
</dbReference>
<comment type="caution">
    <text evidence="6">The sequence shown here is derived from an EMBL/GenBank/DDBJ whole genome shotgun (WGS) entry which is preliminary data.</text>
</comment>
<name>A0ABP0AWY3_9PEZI</name>
<feature type="region of interest" description="Disordered" evidence="3">
    <location>
        <begin position="382"/>
        <end position="423"/>
    </location>
</feature>
<dbReference type="Pfam" id="PF00867">
    <property type="entry name" value="XPG_I"/>
    <property type="match status" value="1"/>
</dbReference>
<proteinExistence type="predicted"/>
<organism evidence="6 7">
    <name type="scientific">Sporothrix eucalyptigena</name>
    <dbReference type="NCBI Taxonomy" id="1812306"/>
    <lineage>
        <taxon>Eukaryota</taxon>
        <taxon>Fungi</taxon>
        <taxon>Dikarya</taxon>
        <taxon>Ascomycota</taxon>
        <taxon>Pezizomycotina</taxon>
        <taxon>Sordariomycetes</taxon>
        <taxon>Sordariomycetidae</taxon>
        <taxon>Ophiostomatales</taxon>
        <taxon>Ophiostomataceae</taxon>
        <taxon>Sporothrix</taxon>
    </lineage>
</organism>
<evidence type="ECO:0000256" key="1">
    <source>
        <dbReference type="ARBA" id="ARBA00022722"/>
    </source>
</evidence>
<feature type="region of interest" description="Disordered" evidence="3">
    <location>
        <begin position="755"/>
        <end position="803"/>
    </location>
</feature>
<evidence type="ECO:0008006" key="8">
    <source>
        <dbReference type="Google" id="ProtNLM"/>
    </source>
</evidence>
<feature type="region of interest" description="Disordered" evidence="3">
    <location>
        <begin position="521"/>
        <end position="565"/>
    </location>
</feature>
<dbReference type="InterPro" id="IPR006085">
    <property type="entry name" value="XPG_DNA_repair_N"/>
</dbReference>
<dbReference type="PANTHER" id="PTHR11081">
    <property type="entry name" value="FLAP ENDONUCLEASE FAMILY MEMBER"/>
    <property type="match status" value="1"/>
</dbReference>
<dbReference type="Proteomes" id="UP001642482">
    <property type="component" value="Unassembled WGS sequence"/>
</dbReference>
<dbReference type="InterPro" id="IPR029060">
    <property type="entry name" value="PIN-like_dom_sf"/>
</dbReference>
<protein>
    <recommendedName>
        <fullName evidence="8">Flap structure-specific endonuclease</fullName>
    </recommendedName>
</protein>
<feature type="domain" description="XPG N-terminal" evidence="5">
    <location>
        <begin position="1"/>
        <end position="95"/>
    </location>
</feature>
<evidence type="ECO:0000256" key="3">
    <source>
        <dbReference type="SAM" id="MobiDB-lite"/>
    </source>
</evidence>
<dbReference type="SMART" id="SM00485">
    <property type="entry name" value="XPGN"/>
    <property type="match status" value="1"/>
</dbReference>
<feature type="compositionally biased region" description="Low complexity" evidence="3">
    <location>
        <begin position="755"/>
        <end position="767"/>
    </location>
</feature>
<dbReference type="PRINTS" id="PR00853">
    <property type="entry name" value="XPGRADSUPER"/>
</dbReference>
<evidence type="ECO:0000313" key="6">
    <source>
        <dbReference type="EMBL" id="CAK7211634.1"/>
    </source>
</evidence>
<evidence type="ECO:0000256" key="2">
    <source>
        <dbReference type="ARBA" id="ARBA00022801"/>
    </source>
</evidence>
<feature type="compositionally biased region" description="Polar residues" evidence="3">
    <location>
        <begin position="646"/>
        <end position="656"/>
    </location>
</feature>
<dbReference type="InterPro" id="IPR006086">
    <property type="entry name" value="XPG-I_dom"/>
</dbReference>
<gene>
    <name evidence="6" type="ORF">SEUCBS140593_001237</name>
</gene>
<dbReference type="InterPro" id="IPR036279">
    <property type="entry name" value="5-3_exonuclease_C_sf"/>
</dbReference>
<evidence type="ECO:0000259" key="4">
    <source>
        <dbReference type="SMART" id="SM00484"/>
    </source>
</evidence>
<dbReference type="EMBL" id="CAWUHD010000007">
    <property type="protein sequence ID" value="CAK7211634.1"/>
    <property type="molecule type" value="Genomic_DNA"/>
</dbReference>
<dbReference type="InterPro" id="IPR006084">
    <property type="entry name" value="XPG/Rad2"/>
</dbReference>
<feature type="domain" description="XPG-I" evidence="4">
    <location>
        <begin position="109"/>
        <end position="186"/>
    </location>
</feature>
<dbReference type="InterPro" id="IPR041177">
    <property type="entry name" value="GEN1_C"/>
</dbReference>
<feature type="compositionally biased region" description="Polar residues" evidence="3">
    <location>
        <begin position="768"/>
        <end position="779"/>
    </location>
</feature>
<dbReference type="Pfam" id="PF00752">
    <property type="entry name" value="XPG_N"/>
    <property type="match status" value="1"/>
</dbReference>
<feature type="compositionally biased region" description="Low complexity" evidence="3">
    <location>
        <begin position="694"/>
        <end position="711"/>
    </location>
</feature>
<dbReference type="CDD" id="cd09870">
    <property type="entry name" value="PIN_YEN1"/>
    <property type="match status" value="1"/>
</dbReference>
<reference evidence="6 7" key="1">
    <citation type="submission" date="2024-01" db="EMBL/GenBank/DDBJ databases">
        <authorList>
            <person name="Allen C."/>
            <person name="Tagirdzhanova G."/>
        </authorList>
    </citation>
    <scope>NUCLEOTIDE SEQUENCE [LARGE SCALE GENOMIC DNA]</scope>
</reference>
<dbReference type="PANTHER" id="PTHR11081:SF75">
    <property type="entry name" value="ENDONUCLEASE, PUTATIVE (AFU_ORTHOLOGUE AFUA_3G13260)-RELATED"/>
    <property type="match status" value="1"/>
</dbReference>
<evidence type="ECO:0000313" key="7">
    <source>
        <dbReference type="Proteomes" id="UP001642482"/>
    </source>
</evidence>
<dbReference type="Gene3D" id="3.40.50.1010">
    <property type="entry name" value="5'-nuclease"/>
    <property type="match status" value="2"/>
</dbReference>
<keyword evidence="2" id="KW-0378">Hydrolase</keyword>
<keyword evidence="1" id="KW-0540">Nuclease</keyword>
<feature type="region of interest" description="Disordered" evidence="3">
    <location>
        <begin position="444"/>
        <end position="478"/>
    </location>
</feature>